<feature type="chain" id="PRO_5044885166" description="Glycine-rich protein" evidence="2">
    <location>
        <begin position="26"/>
        <end position="116"/>
    </location>
</feature>
<evidence type="ECO:0000256" key="1">
    <source>
        <dbReference type="SAM" id="MobiDB-lite"/>
    </source>
</evidence>
<feature type="region of interest" description="Disordered" evidence="1">
    <location>
        <begin position="68"/>
        <end position="116"/>
    </location>
</feature>
<organism evidence="3 4">
    <name type="scientific">Eruca vesicaria subsp. sativa</name>
    <name type="common">Garden rocket</name>
    <name type="synonym">Eruca sativa</name>
    <dbReference type="NCBI Taxonomy" id="29727"/>
    <lineage>
        <taxon>Eukaryota</taxon>
        <taxon>Viridiplantae</taxon>
        <taxon>Streptophyta</taxon>
        <taxon>Embryophyta</taxon>
        <taxon>Tracheophyta</taxon>
        <taxon>Spermatophyta</taxon>
        <taxon>Magnoliopsida</taxon>
        <taxon>eudicotyledons</taxon>
        <taxon>Gunneridae</taxon>
        <taxon>Pentapetalae</taxon>
        <taxon>rosids</taxon>
        <taxon>malvids</taxon>
        <taxon>Brassicales</taxon>
        <taxon>Brassicaceae</taxon>
        <taxon>Brassiceae</taxon>
        <taxon>Eruca</taxon>
    </lineage>
</organism>
<reference evidence="3 4" key="1">
    <citation type="submission" date="2022-03" db="EMBL/GenBank/DDBJ databases">
        <authorList>
            <person name="Macdonald S."/>
            <person name="Ahmed S."/>
            <person name="Newling K."/>
        </authorList>
    </citation>
    <scope>NUCLEOTIDE SEQUENCE [LARGE SCALE GENOMIC DNA]</scope>
</reference>
<dbReference type="Proteomes" id="UP001642260">
    <property type="component" value="Unassembled WGS sequence"/>
</dbReference>
<keyword evidence="2" id="KW-0732">Signal</keyword>
<dbReference type="PANTHER" id="PTHR36245">
    <property type="entry name" value="GLYCINE-RICH PROTEIN DOT1-LIKE"/>
    <property type="match status" value="1"/>
</dbReference>
<dbReference type="AlphaFoldDB" id="A0ABC8IXF4"/>
<evidence type="ECO:0008006" key="5">
    <source>
        <dbReference type="Google" id="ProtNLM"/>
    </source>
</evidence>
<dbReference type="EMBL" id="CAKOAT010062377">
    <property type="protein sequence ID" value="CAH8305901.1"/>
    <property type="molecule type" value="Genomic_DNA"/>
</dbReference>
<evidence type="ECO:0000313" key="4">
    <source>
        <dbReference type="Proteomes" id="UP001642260"/>
    </source>
</evidence>
<evidence type="ECO:0000313" key="3">
    <source>
        <dbReference type="EMBL" id="CAH8305901.1"/>
    </source>
</evidence>
<name>A0ABC8IXF4_ERUVS</name>
<sequence length="116" mass="11955">MGSTKAFLILYFLFLLHHQHHFFQATSRSVTRLATVDPSHVNLPVQSLQSKHDGDGFSGKTAELDVVVKRGGGGHGGHGGHGHGGGGHSFGGGEHGGGSGERSMGGRGMHPGFGGY</sequence>
<feature type="signal peptide" evidence="2">
    <location>
        <begin position="1"/>
        <end position="25"/>
    </location>
</feature>
<feature type="compositionally biased region" description="Gly residues" evidence="1">
    <location>
        <begin position="70"/>
        <end position="116"/>
    </location>
</feature>
<evidence type="ECO:0000256" key="2">
    <source>
        <dbReference type="SAM" id="SignalP"/>
    </source>
</evidence>
<dbReference type="PANTHER" id="PTHR36245:SF3">
    <property type="entry name" value="GLYCINE-RICH PROTEIN"/>
    <property type="match status" value="1"/>
</dbReference>
<keyword evidence="4" id="KW-1185">Reference proteome</keyword>
<accession>A0ABC8IXF4</accession>
<proteinExistence type="predicted"/>
<comment type="caution">
    <text evidence="3">The sequence shown here is derived from an EMBL/GenBank/DDBJ whole genome shotgun (WGS) entry which is preliminary data.</text>
</comment>
<gene>
    <name evidence="3" type="ORF">ERUC_LOCUS4028</name>
</gene>
<protein>
    <recommendedName>
        <fullName evidence="5">Glycine-rich protein</fullName>
    </recommendedName>
</protein>